<proteinExistence type="predicted"/>
<evidence type="ECO:0000256" key="2">
    <source>
        <dbReference type="ARBA" id="ARBA00022692"/>
    </source>
</evidence>
<feature type="transmembrane region" description="Helical" evidence="5">
    <location>
        <begin position="12"/>
        <end position="32"/>
    </location>
</feature>
<dbReference type="EMBL" id="JH600068">
    <property type="protein sequence ID" value="EIG52733.1"/>
    <property type="molecule type" value="Genomic_DNA"/>
</dbReference>
<keyword evidence="2 5" id="KW-0812">Transmembrane</keyword>
<feature type="transmembrane region" description="Helical" evidence="5">
    <location>
        <begin position="159"/>
        <end position="178"/>
    </location>
</feature>
<accession>I2PYX7</accession>
<feature type="transmembrane region" description="Helical" evidence="5">
    <location>
        <begin position="114"/>
        <end position="139"/>
    </location>
</feature>
<dbReference type="InterPro" id="IPR007016">
    <property type="entry name" value="O-antigen_ligase-rel_domated"/>
</dbReference>
<feature type="transmembrane region" description="Helical" evidence="5">
    <location>
        <begin position="447"/>
        <end position="465"/>
    </location>
</feature>
<dbReference type="HOGENOM" id="CLU_420774_0_0_7"/>
<dbReference type="GO" id="GO:0016020">
    <property type="term" value="C:membrane"/>
    <property type="evidence" value="ECO:0007669"/>
    <property type="project" value="UniProtKB-SubCell"/>
</dbReference>
<keyword evidence="3 5" id="KW-1133">Transmembrane helix</keyword>
<dbReference type="STRING" id="596152.DesU5LDRAFT_1032"/>
<protein>
    <submittedName>
        <fullName evidence="7">Lipid A core-O-antigen ligase-like enyme</fullName>
    </submittedName>
</protein>
<evidence type="ECO:0000256" key="3">
    <source>
        <dbReference type="ARBA" id="ARBA00022989"/>
    </source>
</evidence>
<evidence type="ECO:0000313" key="7">
    <source>
        <dbReference type="EMBL" id="EIG52733.1"/>
    </source>
</evidence>
<dbReference type="OrthoDB" id="5439251at2"/>
<evidence type="ECO:0000259" key="6">
    <source>
        <dbReference type="Pfam" id="PF04932"/>
    </source>
</evidence>
<comment type="subcellular location">
    <subcellularLocation>
        <location evidence="1">Membrane</location>
        <topology evidence="1">Multi-pass membrane protein</topology>
    </subcellularLocation>
</comment>
<feature type="transmembrane region" description="Helical" evidence="5">
    <location>
        <begin position="356"/>
        <end position="376"/>
    </location>
</feature>
<evidence type="ECO:0000256" key="4">
    <source>
        <dbReference type="ARBA" id="ARBA00023136"/>
    </source>
</evidence>
<dbReference type="GO" id="GO:0016874">
    <property type="term" value="F:ligase activity"/>
    <property type="evidence" value="ECO:0007669"/>
    <property type="project" value="UniProtKB-KW"/>
</dbReference>
<evidence type="ECO:0000256" key="5">
    <source>
        <dbReference type="SAM" id="Phobius"/>
    </source>
</evidence>
<dbReference type="PANTHER" id="PTHR37422">
    <property type="entry name" value="TEICHURONIC ACID BIOSYNTHESIS PROTEIN TUAE"/>
    <property type="match status" value="1"/>
</dbReference>
<feature type="transmembrane region" description="Helical" evidence="5">
    <location>
        <begin position="411"/>
        <end position="435"/>
    </location>
</feature>
<dbReference type="AlphaFoldDB" id="I2PYX7"/>
<organism evidence="7">
    <name type="scientific">Desulfovibrio sp. U5L</name>
    <dbReference type="NCBI Taxonomy" id="596152"/>
    <lineage>
        <taxon>Bacteria</taxon>
        <taxon>Pseudomonadati</taxon>
        <taxon>Thermodesulfobacteriota</taxon>
        <taxon>Desulfovibrionia</taxon>
        <taxon>Desulfovibrionales</taxon>
        <taxon>Desulfovibrionaceae</taxon>
        <taxon>Desulfovibrio</taxon>
    </lineage>
</organism>
<feature type="transmembrane region" description="Helical" evidence="5">
    <location>
        <begin position="231"/>
        <end position="248"/>
    </location>
</feature>
<dbReference type="PANTHER" id="PTHR37422:SF13">
    <property type="entry name" value="LIPOPOLYSACCHARIDE BIOSYNTHESIS PROTEIN PA4999-RELATED"/>
    <property type="match status" value="1"/>
</dbReference>
<gene>
    <name evidence="7" type="ORF">DesU5LDRAFT_1032</name>
</gene>
<dbReference type="Pfam" id="PF04932">
    <property type="entry name" value="Wzy_C"/>
    <property type="match status" value="1"/>
</dbReference>
<dbReference type="InterPro" id="IPR051533">
    <property type="entry name" value="WaaL-like"/>
</dbReference>
<feature type="domain" description="O-antigen ligase-related" evidence="6">
    <location>
        <begin position="260"/>
        <end position="428"/>
    </location>
</feature>
<sequence>MQSLSRAFKAGIALAAVCYFSASLVVVCSVLLQGGTLHKLFMAGGAACLVLGLLRPRCLPALLGAFGCSLVFFGFQNYMLPTRLLEYETICLTVLLFIRQRHRVLRPPRSVMEWCFWLLPAMAATSVLVPLGPDVWATYKATGVLGLARWMTGTPAADAYYAVGAAWRLVLFAALGWALANGEEKAFRPLVRGIALGTLFSVVVGLAAYILSSGTALSMDGRLASLFFNPGWYAEYLCMTYPLVILLLQRYNLSKSVYAFIALSAIVVTLTMARAAWIIFVYLVLQTVFMLFKSNRAENPGGHAYVKGVAVCFSIVLCSALLAYHYLSVGHKTSKDVVLTEKITDRLVHFTDTPRLTVFTGGLLIGLESPLVGYGYESYAWRYRQLMRDPASRLARAMPKDTEAFEATHNFFIQLFSGIGLLGLLVWAVMIGCAFRAWRFWAARGDGLAGAALASAIVFHLFGIFQEMTYVPPVWLLMFLLLGHGLAADGRLPGRDGGGGGVRRGGVAVALWLVFALVTGLRQEPRPVPLAEARGLFAAERIDIGGKERSWSVGTAALALGGPGPWEIEVGVPGPLVGRKAATVSLSTADGKTLGVLVFRPGEATEGRFRIEPEDVKPGQRIYLQADRLYFPPVLQMADQRVLGPFVRMEGQP</sequence>
<keyword evidence="4 5" id="KW-0472">Membrane</keyword>
<reference evidence="7" key="1">
    <citation type="submission" date="2011-11" db="EMBL/GenBank/DDBJ databases">
        <title>Improved High-Quality Draft sequence of Desulfovibrio sp. U5L.</title>
        <authorList>
            <consortium name="US DOE Joint Genome Institute"/>
            <person name="Lucas S."/>
            <person name="Han J."/>
            <person name="Lapidus A."/>
            <person name="Cheng J.-F."/>
            <person name="Goodwin L."/>
            <person name="Pitluck S."/>
            <person name="Peters L."/>
            <person name="Ovchinnikova G."/>
            <person name="Held B."/>
            <person name="Detter J.C."/>
            <person name="Han C."/>
            <person name="Tapia R."/>
            <person name="Land M."/>
            <person name="Hauser L."/>
            <person name="Kyrpides N."/>
            <person name="Ivanova N."/>
            <person name="Pagani I."/>
            <person name="Gabster J."/>
            <person name="Walker C."/>
            <person name="Stolyar S."/>
            <person name="Stahl D."/>
            <person name="Arkin A."/>
            <person name="Dehal P."/>
            <person name="Hazen T."/>
            <person name="Woyke T."/>
        </authorList>
    </citation>
    <scope>NUCLEOTIDE SEQUENCE [LARGE SCALE GENOMIC DNA]</scope>
    <source>
        <strain evidence="7">U5L</strain>
    </source>
</reference>
<evidence type="ECO:0000256" key="1">
    <source>
        <dbReference type="ARBA" id="ARBA00004141"/>
    </source>
</evidence>
<feature type="transmembrane region" description="Helical" evidence="5">
    <location>
        <begin position="305"/>
        <end position="327"/>
    </location>
</feature>
<feature type="transmembrane region" description="Helical" evidence="5">
    <location>
        <begin position="471"/>
        <end position="489"/>
    </location>
</feature>
<name>I2PYX7_9BACT</name>
<feature type="transmembrane region" description="Helical" evidence="5">
    <location>
        <begin position="61"/>
        <end position="78"/>
    </location>
</feature>
<dbReference type="eggNOG" id="ENOG50317R1">
    <property type="taxonomic scope" value="Bacteria"/>
</dbReference>
<keyword evidence="7" id="KW-0436">Ligase</keyword>
<feature type="transmembrane region" description="Helical" evidence="5">
    <location>
        <begin position="84"/>
        <end position="102"/>
    </location>
</feature>
<feature type="transmembrane region" description="Helical" evidence="5">
    <location>
        <begin position="190"/>
        <end position="211"/>
    </location>
</feature>